<proteinExistence type="predicted"/>
<gene>
    <name evidence="9" type="ORF">N302_08623</name>
</gene>
<organism evidence="9 10">
    <name type="scientific">Corvus brachyrhynchos</name>
    <name type="common">American crow</name>
    <dbReference type="NCBI Taxonomy" id="85066"/>
    <lineage>
        <taxon>Eukaryota</taxon>
        <taxon>Metazoa</taxon>
        <taxon>Chordata</taxon>
        <taxon>Craniata</taxon>
        <taxon>Vertebrata</taxon>
        <taxon>Euteleostomi</taxon>
        <taxon>Archelosauria</taxon>
        <taxon>Archosauria</taxon>
        <taxon>Dinosauria</taxon>
        <taxon>Saurischia</taxon>
        <taxon>Theropoda</taxon>
        <taxon>Coelurosauria</taxon>
        <taxon>Aves</taxon>
        <taxon>Neognathae</taxon>
        <taxon>Neoaves</taxon>
        <taxon>Telluraves</taxon>
        <taxon>Australaves</taxon>
        <taxon>Passeriformes</taxon>
        <taxon>Corvoidea</taxon>
        <taxon>Corvidae</taxon>
        <taxon>Corvus</taxon>
    </lineage>
</organism>
<accession>A0A091EPQ8</accession>
<feature type="transmembrane region" description="Helical" evidence="8">
    <location>
        <begin position="51"/>
        <end position="75"/>
    </location>
</feature>
<keyword evidence="2 8" id="KW-0812">Transmembrane</keyword>
<dbReference type="GO" id="GO:0004930">
    <property type="term" value="F:G protein-coupled receptor activity"/>
    <property type="evidence" value="ECO:0007669"/>
    <property type="project" value="UniProtKB-KW"/>
</dbReference>
<evidence type="ECO:0000256" key="3">
    <source>
        <dbReference type="ARBA" id="ARBA00022989"/>
    </source>
</evidence>
<evidence type="ECO:0000256" key="2">
    <source>
        <dbReference type="ARBA" id="ARBA00022692"/>
    </source>
</evidence>
<dbReference type="InterPro" id="IPR026234">
    <property type="entry name" value="MRGPCRFAMILY"/>
</dbReference>
<dbReference type="SUPFAM" id="SSF81321">
    <property type="entry name" value="Family A G protein-coupled receptor-like"/>
    <property type="match status" value="1"/>
</dbReference>
<evidence type="ECO:0000256" key="1">
    <source>
        <dbReference type="ARBA" id="ARBA00004141"/>
    </source>
</evidence>
<evidence type="ECO:0000313" key="9">
    <source>
        <dbReference type="EMBL" id="KFO58309.1"/>
    </source>
</evidence>
<dbReference type="PRINTS" id="PR00237">
    <property type="entry name" value="GPCRRHODOPSN"/>
</dbReference>
<dbReference type="GO" id="GO:0005886">
    <property type="term" value="C:plasma membrane"/>
    <property type="evidence" value="ECO:0007669"/>
    <property type="project" value="TreeGrafter"/>
</dbReference>
<keyword evidence="7" id="KW-0807">Transducer</keyword>
<feature type="transmembrane region" description="Helical" evidence="8">
    <location>
        <begin position="87"/>
        <end position="111"/>
    </location>
</feature>
<reference evidence="9 10" key="1">
    <citation type="submission" date="2014-04" db="EMBL/GenBank/DDBJ databases">
        <title>Genome evolution of avian class.</title>
        <authorList>
            <person name="Zhang G."/>
            <person name="Li C."/>
        </authorList>
    </citation>
    <scope>NUCLEOTIDE SEQUENCE [LARGE SCALE GENOMIC DNA]</scope>
    <source>
        <strain evidence="9">BGI_N302</strain>
    </source>
</reference>
<evidence type="ECO:0000256" key="5">
    <source>
        <dbReference type="ARBA" id="ARBA00023136"/>
    </source>
</evidence>
<comment type="subcellular location">
    <subcellularLocation>
        <location evidence="1">Membrane</location>
        <topology evidence="1">Multi-pass membrane protein</topology>
    </subcellularLocation>
</comment>
<keyword evidence="10" id="KW-1185">Reference proteome</keyword>
<feature type="transmembrane region" description="Helical" evidence="8">
    <location>
        <begin position="169"/>
        <end position="191"/>
    </location>
</feature>
<feature type="transmembrane region" description="Helical" evidence="8">
    <location>
        <begin position="20"/>
        <end position="44"/>
    </location>
</feature>
<keyword evidence="6 9" id="KW-0675">Receptor</keyword>
<feature type="transmembrane region" description="Helical" evidence="8">
    <location>
        <begin position="211"/>
        <end position="231"/>
    </location>
</feature>
<feature type="non-terminal residue" evidence="9">
    <location>
        <position position="281"/>
    </location>
</feature>
<dbReference type="InterPro" id="IPR000276">
    <property type="entry name" value="GPCR_Rhodpsn"/>
</dbReference>
<evidence type="ECO:0000256" key="8">
    <source>
        <dbReference type="SAM" id="Phobius"/>
    </source>
</evidence>
<evidence type="ECO:0000256" key="4">
    <source>
        <dbReference type="ARBA" id="ARBA00023040"/>
    </source>
</evidence>
<keyword evidence="4" id="KW-0297">G-protein coupled receptor</keyword>
<keyword evidence="3 8" id="KW-1133">Transmembrane helix</keyword>
<name>A0A091EPQ8_CORBR</name>
<dbReference type="EMBL" id="KK718731">
    <property type="protein sequence ID" value="KFO58309.1"/>
    <property type="molecule type" value="Genomic_DNA"/>
</dbReference>
<evidence type="ECO:0000256" key="6">
    <source>
        <dbReference type="ARBA" id="ARBA00023170"/>
    </source>
</evidence>
<dbReference type="Proteomes" id="UP000052976">
    <property type="component" value="Unassembled WGS sequence"/>
</dbReference>
<evidence type="ECO:0000313" key="10">
    <source>
        <dbReference type="Proteomes" id="UP000052976"/>
    </source>
</evidence>
<keyword evidence="5 8" id="KW-0472">Membrane</keyword>
<dbReference type="PANTHER" id="PTHR11334:SF68">
    <property type="entry name" value="G-PROTEIN COUPLED RECEPTORS FAMILY 1 PROFILE DOMAIN-CONTAINING PROTEIN-RELATED"/>
    <property type="match status" value="1"/>
</dbReference>
<feature type="transmembrane region" description="Helical" evidence="8">
    <location>
        <begin position="237"/>
        <end position="259"/>
    </location>
</feature>
<dbReference type="PANTHER" id="PTHR11334">
    <property type="entry name" value="MAS-RELATED G-PROTEIN COUPLED RECEPTOR"/>
    <property type="match status" value="1"/>
</dbReference>
<sequence>PSASPTKGDDPCETDVTNVAIHSVTLPICLCGLVGNGAVLWLMVMNNITEFIFDLAVADFLFLLFALPSTLLFLLEDVSCSPIMPLMYLSFLFQLSMFSCYWALFRLTAISATLDMDKLCWLCCRYDVPQRLLWVVKCVQFWAFFALFTAIPTVTLLCPAHEQEHCRAGFTSIFAVILLVFAAPVLISRAINFIKAKCGSQQRQPTRRDILIFLLVLSTLLLNLWNILQLFGYTGLSSQVCFLLACIHSTIKPFIYFLAGKCWRPCSVRSLRNSLRRVFEE</sequence>
<dbReference type="AlphaFoldDB" id="A0A091EPQ8"/>
<protein>
    <submittedName>
        <fullName evidence="9">Mas-related G-protein coupled receptor member H</fullName>
    </submittedName>
</protein>
<feature type="non-terminal residue" evidence="9">
    <location>
        <position position="1"/>
    </location>
</feature>
<feature type="transmembrane region" description="Helical" evidence="8">
    <location>
        <begin position="132"/>
        <end position="157"/>
    </location>
</feature>
<dbReference type="Gene3D" id="1.20.1070.10">
    <property type="entry name" value="Rhodopsin 7-helix transmembrane proteins"/>
    <property type="match status" value="1"/>
</dbReference>
<evidence type="ECO:0000256" key="7">
    <source>
        <dbReference type="ARBA" id="ARBA00023224"/>
    </source>
</evidence>